<comment type="caution">
    <text evidence="18">The sequence shown here is derived from an EMBL/GenBank/DDBJ whole genome shotgun (WGS) entry which is preliminary data.</text>
</comment>
<organism evidence="18 19">
    <name type="scientific">Senna tora</name>
    <dbReference type="NCBI Taxonomy" id="362788"/>
    <lineage>
        <taxon>Eukaryota</taxon>
        <taxon>Viridiplantae</taxon>
        <taxon>Streptophyta</taxon>
        <taxon>Embryophyta</taxon>
        <taxon>Tracheophyta</taxon>
        <taxon>Spermatophyta</taxon>
        <taxon>Magnoliopsida</taxon>
        <taxon>eudicotyledons</taxon>
        <taxon>Gunneridae</taxon>
        <taxon>Pentapetalae</taxon>
        <taxon>rosids</taxon>
        <taxon>fabids</taxon>
        <taxon>Fabales</taxon>
        <taxon>Fabaceae</taxon>
        <taxon>Caesalpinioideae</taxon>
        <taxon>Cassia clade</taxon>
        <taxon>Senna</taxon>
    </lineage>
</organism>
<evidence type="ECO:0000256" key="5">
    <source>
        <dbReference type="ARBA" id="ARBA00022692"/>
    </source>
</evidence>
<dbReference type="EMBL" id="JAAIUW010000011">
    <property type="protein sequence ID" value="KAF7809328.1"/>
    <property type="molecule type" value="Genomic_DNA"/>
</dbReference>
<dbReference type="GO" id="GO:0005524">
    <property type="term" value="F:ATP binding"/>
    <property type="evidence" value="ECO:0007669"/>
    <property type="project" value="UniProtKB-UniRule"/>
</dbReference>
<dbReference type="InterPro" id="IPR036779">
    <property type="entry name" value="LysM_dom_sf"/>
</dbReference>
<evidence type="ECO:0000256" key="6">
    <source>
        <dbReference type="ARBA" id="ARBA00022729"/>
    </source>
</evidence>
<dbReference type="PANTHER" id="PTHR46204:SF8">
    <property type="entry name" value="PROTEIN KINASE DOMAIN-CONTAINING PROTEIN"/>
    <property type="match status" value="1"/>
</dbReference>
<dbReference type="SUPFAM" id="SSF54106">
    <property type="entry name" value="LysM domain"/>
    <property type="match status" value="1"/>
</dbReference>
<dbReference type="InterPro" id="IPR001245">
    <property type="entry name" value="Ser-Thr/Tyr_kinase_cat_dom"/>
</dbReference>
<dbReference type="Proteomes" id="UP000634136">
    <property type="component" value="Unassembled WGS sequence"/>
</dbReference>
<comment type="subcellular location">
    <subcellularLocation>
        <location evidence="1">Cell membrane</location>
        <topology evidence="1">Single-pass membrane protein</topology>
    </subcellularLocation>
</comment>
<dbReference type="InterPro" id="IPR018392">
    <property type="entry name" value="LysM"/>
</dbReference>
<feature type="domain" description="Protein kinase" evidence="16">
    <location>
        <begin position="328"/>
        <end position="609"/>
    </location>
</feature>
<feature type="signal peptide" evidence="15">
    <location>
        <begin position="1"/>
        <end position="25"/>
    </location>
</feature>
<evidence type="ECO:0000256" key="1">
    <source>
        <dbReference type="ARBA" id="ARBA00004162"/>
    </source>
</evidence>
<dbReference type="Gene3D" id="3.30.200.20">
    <property type="entry name" value="Phosphorylase Kinase, domain 1"/>
    <property type="match status" value="1"/>
</dbReference>
<dbReference type="FunFam" id="1.10.510.10:FF:000468">
    <property type="entry name" value="PTI1-like tyrosine-protein kinase 3"/>
    <property type="match status" value="1"/>
</dbReference>
<dbReference type="AlphaFoldDB" id="A0A834W5L0"/>
<keyword evidence="4" id="KW-0808">Transferase</keyword>
<dbReference type="PANTHER" id="PTHR46204">
    <property type="entry name" value="CHITIN ELICITOR RECEPTOR KINASE 1-RELATED"/>
    <property type="match status" value="1"/>
</dbReference>
<dbReference type="PROSITE" id="PS51782">
    <property type="entry name" value="LYSM"/>
    <property type="match status" value="1"/>
</dbReference>
<evidence type="ECO:0000313" key="18">
    <source>
        <dbReference type="EMBL" id="KAF7809328.1"/>
    </source>
</evidence>
<keyword evidence="11 14" id="KW-0472">Membrane</keyword>
<dbReference type="Gene3D" id="1.10.510.10">
    <property type="entry name" value="Transferase(Phosphotransferase) domain 1"/>
    <property type="match status" value="1"/>
</dbReference>
<keyword evidence="7 13" id="KW-0547">Nucleotide-binding</keyword>
<keyword evidence="18" id="KW-0675">Receptor</keyword>
<dbReference type="OrthoDB" id="4062651at2759"/>
<feature type="binding site" evidence="13">
    <location>
        <position position="355"/>
    </location>
    <ligand>
        <name>ATP</name>
        <dbReference type="ChEBI" id="CHEBI:30616"/>
    </ligand>
</feature>
<evidence type="ECO:0000256" key="12">
    <source>
        <dbReference type="ARBA" id="ARBA00023157"/>
    </source>
</evidence>
<dbReference type="SMART" id="SM00220">
    <property type="entry name" value="S_TKc"/>
    <property type="match status" value="1"/>
</dbReference>
<evidence type="ECO:0000256" key="9">
    <source>
        <dbReference type="ARBA" id="ARBA00022840"/>
    </source>
</evidence>
<evidence type="ECO:0000256" key="10">
    <source>
        <dbReference type="ARBA" id="ARBA00022989"/>
    </source>
</evidence>
<dbReference type="GO" id="GO:0005886">
    <property type="term" value="C:plasma membrane"/>
    <property type="evidence" value="ECO:0007669"/>
    <property type="project" value="UniProtKB-SubCell"/>
</dbReference>
<evidence type="ECO:0000256" key="15">
    <source>
        <dbReference type="SAM" id="SignalP"/>
    </source>
</evidence>
<keyword evidence="9 13" id="KW-0067">ATP-binding</keyword>
<dbReference type="PROSITE" id="PS00108">
    <property type="entry name" value="PROTEIN_KINASE_ST"/>
    <property type="match status" value="1"/>
</dbReference>
<accession>A0A834W5L0</accession>
<dbReference type="Gene3D" id="3.10.350.10">
    <property type="entry name" value="LysM domain"/>
    <property type="match status" value="1"/>
</dbReference>
<dbReference type="GO" id="GO:0019199">
    <property type="term" value="F:transmembrane receptor protein kinase activity"/>
    <property type="evidence" value="ECO:0007669"/>
    <property type="project" value="InterPro"/>
</dbReference>
<evidence type="ECO:0000259" key="16">
    <source>
        <dbReference type="PROSITE" id="PS50011"/>
    </source>
</evidence>
<evidence type="ECO:0000256" key="13">
    <source>
        <dbReference type="PROSITE-ProRule" id="PRU10141"/>
    </source>
</evidence>
<keyword evidence="2" id="KW-1003">Cell membrane</keyword>
<evidence type="ECO:0000256" key="14">
    <source>
        <dbReference type="SAM" id="Phobius"/>
    </source>
</evidence>
<dbReference type="InterPro" id="IPR008271">
    <property type="entry name" value="Ser/Thr_kinase_AS"/>
</dbReference>
<keyword evidence="10 14" id="KW-1133">Transmembrane helix</keyword>
<feature type="chain" id="PRO_5032747806" evidence="15">
    <location>
        <begin position="26"/>
        <end position="632"/>
    </location>
</feature>
<proteinExistence type="predicted"/>
<evidence type="ECO:0000256" key="8">
    <source>
        <dbReference type="ARBA" id="ARBA00022777"/>
    </source>
</evidence>
<sequence length="632" mass="70900">MASLNLLPSLILLPLLSTSFVAVFSLDNSPHIVPFKCSAKINQCNASLYHINYNQNIEEIASLYSVNSSQIKPIMRGTNQDYLITVPCSCRTTSDLNGYFFDTNYTVKQDDTFSDISNFYYSGQAWSGKDNLSIGENLQIHLLCGCSESDSQIVVTYTVQQNDTTTAIANLLTATLTGIQSMNENLPKDLSFIGLGWVLYVPKELRGIPSSKGNGNKNKFNKDAIIIGILAGVSVLCIIIMIIFILRRRTKANKTSKIASKSVSRRSVLRTSKRSTLSLKNHSLYNENIEGNTNQFWKPKATCDVTSFDSERPAIFYLEEIQEATNNFDESQIIGKGGYGSVYFGKLRNKEVAVKDMRSNKSKEFYAELKVLCRIHHINIVELLGYASGEDHLYLVYEYVSNGSLSDHLHDPFLKDHQPLSWTARVQIALDAAKGLEYIHDYTKARYVHRDIKTSNILLDEKLRAKVADFGLVKLLERTNDEDFIATRLVGTPGYLPPESVKELHVNAKTDVFAFGVVLSELITGKRALFRESPGAPKMRSLISVINKVFQDDDPESALEAIIDKHLRDSYPMEDVFKMAEIAERCLREEPIERPEMREIVGILSHIVMSSIEWEASLGGNSQVFSGLFTGR</sequence>
<feature type="transmembrane region" description="Helical" evidence="14">
    <location>
        <begin position="224"/>
        <end position="246"/>
    </location>
</feature>
<evidence type="ECO:0000256" key="2">
    <source>
        <dbReference type="ARBA" id="ARBA00022475"/>
    </source>
</evidence>
<dbReference type="SUPFAM" id="SSF56112">
    <property type="entry name" value="Protein kinase-like (PK-like)"/>
    <property type="match status" value="1"/>
</dbReference>
<dbReference type="PROSITE" id="PS00107">
    <property type="entry name" value="PROTEIN_KINASE_ATP"/>
    <property type="match status" value="1"/>
</dbReference>
<feature type="domain" description="LysM" evidence="17">
    <location>
        <begin position="155"/>
        <end position="201"/>
    </location>
</feature>
<keyword evidence="8 18" id="KW-0418">Kinase</keyword>
<name>A0A834W5L0_9FABA</name>
<evidence type="ECO:0000256" key="7">
    <source>
        <dbReference type="ARBA" id="ARBA00022741"/>
    </source>
</evidence>
<gene>
    <name evidence="18" type="ORF">G2W53_036071</name>
</gene>
<evidence type="ECO:0000259" key="17">
    <source>
        <dbReference type="PROSITE" id="PS51782"/>
    </source>
</evidence>
<evidence type="ECO:0000256" key="11">
    <source>
        <dbReference type="ARBA" id="ARBA00023136"/>
    </source>
</evidence>
<dbReference type="Pfam" id="PF07714">
    <property type="entry name" value="PK_Tyr_Ser-Thr"/>
    <property type="match status" value="1"/>
</dbReference>
<keyword evidence="3" id="KW-0723">Serine/threonine-protein kinase</keyword>
<dbReference type="InterPro" id="IPR011009">
    <property type="entry name" value="Kinase-like_dom_sf"/>
</dbReference>
<dbReference type="GO" id="GO:0045087">
    <property type="term" value="P:innate immune response"/>
    <property type="evidence" value="ECO:0007669"/>
    <property type="project" value="InterPro"/>
</dbReference>
<keyword evidence="5 14" id="KW-0812">Transmembrane</keyword>
<evidence type="ECO:0000256" key="4">
    <source>
        <dbReference type="ARBA" id="ARBA00022679"/>
    </source>
</evidence>
<dbReference type="InterPro" id="IPR017441">
    <property type="entry name" value="Protein_kinase_ATP_BS"/>
</dbReference>
<dbReference type="InterPro" id="IPR044812">
    <property type="entry name" value="CERK1/LYK3-like"/>
</dbReference>
<dbReference type="FunFam" id="3.30.200.20:FF:000526">
    <property type="entry name" value="Kinase family protein"/>
    <property type="match status" value="1"/>
</dbReference>
<protein>
    <submittedName>
        <fullName evidence="18">LysM domain receptor-like kinase 3</fullName>
    </submittedName>
</protein>
<keyword evidence="6 15" id="KW-0732">Signal</keyword>
<dbReference type="InterPro" id="IPR000719">
    <property type="entry name" value="Prot_kinase_dom"/>
</dbReference>
<keyword evidence="12" id="KW-1015">Disulfide bond</keyword>
<dbReference type="Pfam" id="PF01476">
    <property type="entry name" value="LysM"/>
    <property type="match status" value="1"/>
</dbReference>
<evidence type="ECO:0000313" key="19">
    <source>
        <dbReference type="Proteomes" id="UP000634136"/>
    </source>
</evidence>
<reference evidence="18" key="1">
    <citation type="submission" date="2020-09" db="EMBL/GenBank/DDBJ databases">
        <title>Genome-Enabled Discovery of Anthraquinone Biosynthesis in Senna tora.</title>
        <authorList>
            <person name="Kang S.-H."/>
            <person name="Pandey R.P."/>
            <person name="Lee C.-M."/>
            <person name="Sim J.-S."/>
            <person name="Jeong J.-T."/>
            <person name="Choi B.-S."/>
            <person name="Jung M."/>
            <person name="Ginzburg D."/>
            <person name="Zhao K."/>
            <person name="Won S.Y."/>
            <person name="Oh T.-J."/>
            <person name="Yu Y."/>
            <person name="Kim N.-H."/>
            <person name="Lee O.R."/>
            <person name="Lee T.-H."/>
            <person name="Bashyal P."/>
            <person name="Kim T.-S."/>
            <person name="Lee W.-H."/>
            <person name="Kawkins C."/>
            <person name="Kim C.-K."/>
            <person name="Kim J.S."/>
            <person name="Ahn B.O."/>
            <person name="Rhee S.Y."/>
            <person name="Sohng J.K."/>
        </authorList>
    </citation>
    <scope>NUCLEOTIDE SEQUENCE</scope>
    <source>
        <tissue evidence="18">Leaf</tissue>
    </source>
</reference>
<dbReference type="PROSITE" id="PS50011">
    <property type="entry name" value="PROTEIN_KINASE_DOM"/>
    <property type="match status" value="1"/>
</dbReference>
<evidence type="ECO:0000256" key="3">
    <source>
        <dbReference type="ARBA" id="ARBA00022527"/>
    </source>
</evidence>
<keyword evidence="19" id="KW-1185">Reference proteome</keyword>